<proteinExistence type="predicted"/>
<dbReference type="Proteomes" id="UP000008851">
    <property type="component" value="Chromosome"/>
</dbReference>
<dbReference type="AlphaFoldDB" id="G7TJW1"/>
<organism evidence="1 2">
    <name type="scientific">Xanthomonas oryzae pv. oryzicola (strain BLS256)</name>
    <dbReference type="NCBI Taxonomy" id="383407"/>
    <lineage>
        <taxon>Bacteria</taxon>
        <taxon>Pseudomonadati</taxon>
        <taxon>Pseudomonadota</taxon>
        <taxon>Gammaproteobacteria</taxon>
        <taxon>Lysobacterales</taxon>
        <taxon>Lysobacteraceae</taxon>
        <taxon>Xanthomonas</taxon>
    </lineage>
</organism>
<reference evidence="1 2" key="1">
    <citation type="journal article" date="2011" name="J. Bacteriol.">
        <title>Two new complete genome sequences offer insight into host and tissue specificity of plant pathogenic Xanthomonas spp.</title>
        <authorList>
            <person name="Bogdanove A.J."/>
            <person name="Koebnik R."/>
            <person name="Lu H."/>
            <person name="Furutani A."/>
            <person name="Angiuoli S.V."/>
            <person name="Patil P.B."/>
            <person name="Van Sluys M.A."/>
            <person name="Ryan R.P."/>
            <person name="Meyer D.F."/>
            <person name="Han S.W."/>
            <person name="Aparna G."/>
            <person name="Rajaram M."/>
            <person name="Delcher A.L."/>
            <person name="Phillippy A.M."/>
            <person name="Puiu D."/>
            <person name="Schatz M.C."/>
            <person name="Shumway M."/>
            <person name="Sommer D.D."/>
            <person name="Trapnell C."/>
            <person name="Benahmed F."/>
            <person name="Dimitrov G."/>
            <person name="Madupu R."/>
            <person name="Radune D."/>
            <person name="Sullivan S."/>
            <person name="Jha G."/>
            <person name="Ishihara H."/>
            <person name="Lee S.W."/>
            <person name="Pandey A."/>
            <person name="Sharma V."/>
            <person name="Sriariyanun M."/>
            <person name="Szurek B."/>
            <person name="Vera-Cruz C.M."/>
            <person name="Dorman K.S."/>
            <person name="Ronald P.C."/>
            <person name="Verdier V."/>
            <person name="Dow J.M."/>
            <person name="Sonti R.V."/>
            <person name="Tsuge S."/>
            <person name="Brendel V.P."/>
            <person name="Rabinowicz P.D."/>
            <person name="Leach J.E."/>
            <person name="White F.F."/>
            <person name="Salzberg S.L."/>
        </authorList>
    </citation>
    <scope>NUCLEOTIDE SEQUENCE [LARGE SCALE GENOMIC DNA]</scope>
    <source>
        <strain evidence="1 2">BLS256</strain>
    </source>
</reference>
<protein>
    <submittedName>
        <fullName evidence="1">Uncharacterized protein</fullName>
    </submittedName>
</protein>
<dbReference type="HOGENOM" id="CLU_3159373_0_0_6"/>
<dbReference type="EMBL" id="CP003057">
    <property type="protein sequence ID" value="AEQ95704.1"/>
    <property type="molecule type" value="Genomic_DNA"/>
</dbReference>
<gene>
    <name evidence="1" type="ORF">XOC_1523</name>
</gene>
<sequence>MGWPRMSVSGTQAMGDAPGPVPVIGIGLPRVRRAVATPIASGPRLPKI</sequence>
<dbReference type="KEGG" id="xor:XOC_1523"/>
<evidence type="ECO:0000313" key="1">
    <source>
        <dbReference type="EMBL" id="AEQ95704.1"/>
    </source>
</evidence>
<evidence type="ECO:0000313" key="2">
    <source>
        <dbReference type="Proteomes" id="UP000008851"/>
    </source>
</evidence>
<name>G7TJW1_XANOB</name>
<accession>G7TJW1</accession>